<gene>
    <name evidence="6" type="ORF">H9753_06575</name>
</gene>
<dbReference type="Gene3D" id="3.40.50.300">
    <property type="entry name" value="P-loop containing nucleotide triphosphate hydrolases"/>
    <property type="match status" value="1"/>
</dbReference>
<protein>
    <submittedName>
        <fullName evidence="6">ATP-binding cassette domain-containing protein</fullName>
    </submittedName>
</protein>
<evidence type="ECO:0000313" key="6">
    <source>
        <dbReference type="EMBL" id="HJC63266.1"/>
    </source>
</evidence>
<dbReference type="PANTHER" id="PTHR43776:SF7">
    <property type="entry name" value="D,D-DIPEPTIDE TRANSPORT ATP-BINDING PROTEIN DDPF-RELATED"/>
    <property type="match status" value="1"/>
</dbReference>
<keyword evidence="2" id="KW-0813">Transport</keyword>
<comment type="caution">
    <text evidence="6">The sequence shown here is derived from an EMBL/GenBank/DDBJ whole genome shotgun (WGS) entry which is preliminary data.</text>
</comment>
<dbReference type="GO" id="GO:0016887">
    <property type="term" value="F:ATP hydrolysis activity"/>
    <property type="evidence" value="ECO:0007669"/>
    <property type="project" value="InterPro"/>
</dbReference>
<dbReference type="PROSITE" id="PS00211">
    <property type="entry name" value="ABC_TRANSPORTER_1"/>
    <property type="match status" value="1"/>
</dbReference>
<keyword evidence="4 6" id="KW-0067">ATP-binding</keyword>
<dbReference type="PANTHER" id="PTHR43776">
    <property type="entry name" value="TRANSPORT ATP-BINDING PROTEIN"/>
    <property type="match status" value="1"/>
</dbReference>
<dbReference type="GO" id="GO:0005524">
    <property type="term" value="F:ATP binding"/>
    <property type="evidence" value="ECO:0007669"/>
    <property type="project" value="UniProtKB-KW"/>
</dbReference>
<evidence type="ECO:0000256" key="2">
    <source>
        <dbReference type="ARBA" id="ARBA00022448"/>
    </source>
</evidence>
<dbReference type="InterPro" id="IPR003593">
    <property type="entry name" value="AAA+_ATPase"/>
</dbReference>
<evidence type="ECO:0000256" key="4">
    <source>
        <dbReference type="ARBA" id="ARBA00022840"/>
    </source>
</evidence>
<sequence length="207" mass="23796">MQIEGKNLSFRYHPKLPWILKDVSLTVKEGERVGLVGPSGYGKSTLVRLLAGYLEPEEGEILLDGKPLPRKGISPVQLIYQHPEKAINPRWKMKKVLQESGMFRQEVMDSLGIEKDWLERYPRELSGGELQRFCVARSLFPGTHFLFADEMSTMLDVITQAQIWNLMLREVESRNLGLLMVTHNMELAKKVCTRTVHLEEINHRGKL</sequence>
<dbReference type="InterPro" id="IPR027417">
    <property type="entry name" value="P-loop_NTPase"/>
</dbReference>
<dbReference type="Pfam" id="PF00005">
    <property type="entry name" value="ABC_tran"/>
    <property type="match status" value="1"/>
</dbReference>
<dbReference type="Proteomes" id="UP000823886">
    <property type="component" value="Unassembled WGS sequence"/>
</dbReference>
<dbReference type="EMBL" id="DWVZ01000084">
    <property type="protein sequence ID" value="HJC63266.1"/>
    <property type="molecule type" value="Genomic_DNA"/>
</dbReference>
<dbReference type="SUPFAM" id="SSF52540">
    <property type="entry name" value="P-loop containing nucleoside triphosphate hydrolases"/>
    <property type="match status" value="1"/>
</dbReference>
<reference evidence="6" key="2">
    <citation type="submission" date="2021-04" db="EMBL/GenBank/DDBJ databases">
        <authorList>
            <person name="Gilroy R."/>
        </authorList>
    </citation>
    <scope>NUCLEOTIDE SEQUENCE</scope>
    <source>
        <strain evidence="6">ChiBcec2-3848</strain>
    </source>
</reference>
<dbReference type="InterPro" id="IPR050319">
    <property type="entry name" value="ABC_transp_ATP-bind"/>
</dbReference>
<accession>A0A9D2TBR3</accession>
<organism evidence="6 7">
    <name type="scientific">Candidatus Blautia merdavium</name>
    <dbReference type="NCBI Taxonomy" id="2838494"/>
    <lineage>
        <taxon>Bacteria</taxon>
        <taxon>Bacillati</taxon>
        <taxon>Bacillota</taxon>
        <taxon>Clostridia</taxon>
        <taxon>Lachnospirales</taxon>
        <taxon>Lachnospiraceae</taxon>
        <taxon>Blautia</taxon>
    </lineage>
</organism>
<evidence type="ECO:0000256" key="3">
    <source>
        <dbReference type="ARBA" id="ARBA00022741"/>
    </source>
</evidence>
<dbReference type="SMART" id="SM00382">
    <property type="entry name" value="AAA"/>
    <property type="match status" value="1"/>
</dbReference>
<dbReference type="GO" id="GO:0055085">
    <property type="term" value="P:transmembrane transport"/>
    <property type="evidence" value="ECO:0007669"/>
    <property type="project" value="UniProtKB-ARBA"/>
</dbReference>
<evidence type="ECO:0000259" key="5">
    <source>
        <dbReference type="PROSITE" id="PS50893"/>
    </source>
</evidence>
<name>A0A9D2TBR3_9FIRM</name>
<dbReference type="PROSITE" id="PS50893">
    <property type="entry name" value="ABC_TRANSPORTER_2"/>
    <property type="match status" value="1"/>
</dbReference>
<evidence type="ECO:0000256" key="1">
    <source>
        <dbReference type="ARBA" id="ARBA00005417"/>
    </source>
</evidence>
<feature type="domain" description="ABC transporter" evidence="5">
    <location>
        <begin position="3"/>
        <end position="207"/>
    </location>
</feature>
<keyword evidence="3" id="KW-0547">Nucleotide-binding</keyword>
<dbReference type="AlphaFoldDB" id="A0A9D2TBR3"/>
<comment type="similarity">
    <text evidence="1">Belongs to the ABC transporter superfamily.</text>
</comment>
<evidence type="ECO:0000313" key="7">
    <source>
        <dbReference type="Proteomes" id="UP000823886"/>
    </source>
</evidence>
<dbReference type="InterPro" id="IPR003439">
    <property type="entry name" value="ABC_transporter-like_ATP-bd"/>
</dbReference>
<proteinExistence type="inferred from homology"/>
<dbReference type="InterPro" id="IPR017871">
    <property type="entry name" value="ABC_transporter-like_CS"/>
</dbReference>
<reference evidence="6" key="1">
    <citation type="journal article" date="2021" name="PeerJ">
        <title>Extensive microbial diversity within the chicken gut microbiome revealed by metagenomics and culture.</title>
        <authorList>
            <person name="Gilroy R."/>
            <person name="Ravi A."/>
            <person name="Getino M."/>
            <person name="Pursley I."/>
            <person name="Horton D.L."/>
            <person name="Alikhan N.F."/>
            <person name="Baker D."/>
            <person name="Gharbi K."/>
            <person name="Hall N."/>
            <person name="Watson M."/>
            <person name="Adriaenssens E.M."/>
            <person name="Foster-Nyarko E."/>
            <person name="Jarju S."/>
            <person name="Secka A."/>
            <person name="Antonio M."/>
            <person name="Oren A."/>
            <person name="Chaudhuri R.R."/>
            <person name="La Ragione R."/>
            <person name="Hildebrand F."/>
            <person name="Pallen M.J."/>
        </authorList>
    </citation>
    <scope>NUCLEOTIDE SEQUENCE</scope>
    <source>
        <strain evidence="6">ChiBcec2-3848</strain>
    </source>
</reference>